<evidence type="ECO:0000313" key="1">
    <source>
        <dbReference type="EMBL" id="MFC7668338.1"/>
    </source>
</evidence>
<evidence type="ECO:0000313" key="2">
    <source>
        <dbReference type="Proteomes" id="UP001596513"/>
    </source>
</evidence>
<dbReference type="EMBL" id="JBHTEK010000001">
    <property type="protein sequence ID" value="MFC7668338.1"/>
    <property type="molecule type" value="Genomic_DNA"/>
</dbReference>
<proteinExistence type="predicted"/>
<keyword evidence="2" id="KW-1185">Reference proteome</keyword>
<organism evidence="1 2">
    <name type="scientific">Hymenobacter humi</name>
    <dbReference type="NCBI Taxonomy" id="1411620"/>
    <lineage>
        <taxon>Bacteria</taxon>
        <taxon>Pseudomonadati</taxon>
        <taxon>Bacteroidota</taxon>
        <taxon>Cytophagia</taxon>
        <taxon>Cytophagales</taxon>
        <taxon>Hymenobacteraceae</taxon>
        <taxon>Hymenobacter</taxon>
    </lineage>
</organism>
<accession>A0ABW2U4D3</accession>
<dbReference type="Proteomes" id="UP001596513">
    <property type="component" value="Unassembled WGS sequence"/>
</dbReference>
<reference evidence="2" key="1">
    <citation type="journal article" date="2019" name="Int. J. Syst. Evol. Microbiol.">
        <title>The Global Catalogue of Microorganisms (GCM) 10K type strain sequencing project: providing services to taxonomists for standard genome sequencing and annotation.</title>
        <authorList>
            <consortium name="The Broad Institute Genomics Platform"/>
            <consortium name="The Broad Institute Genome Sequencing Center for Infectious Disease"/>
            <person name="Wu L."/>
            <person name="Ma J."/>
        </authorList>
    </citation>
    <scope>NUCLEOTIDE SEQUENCE [LARGE SCALE GENOMIC DNA]</scope>
    <source>
        <strain evidence="2">JCM 19635</strain>
    </source>
</reference>
<comment type="caution">
    <text evidence="1">The sequence shown here is derived from an EMBL/GenBank/DDBJ whole genome shotgun (WGS) entry which is preliminary data.</text>
</comment>
<sequence length="58" mass="5877">MLLSSGAAAQPVPVPVPQGHFLKQTVLVGEPIDYEPALRARARPGSGVSGLAGGVWAV</sequence>
<name>A0ABW2U4D3_9BACT</name>
<dbReference type="RefSeq" id="WP_380203570.1">
    <property type="nucleotide sequence ID" value="NZ_JBHTEK010000001.1"/>
</dbReference>
<gene>
    <name evidence="1" type="ORF">ACFQT0_13835</name>
</gene>
<protein>
    <submittedName>
        <fullName evidence="1">Uncharacterized protein</fullName>
    </submittedName>
</protein>